<dbReference type="RefSeq" id="WP_053381898.1">
    <property type="nucleotide sequence ID" value="NZ_CP011801.1"/>
</dbReference>
<evidence type="ECO:0008006" key="6">
    <source>
        <dbReference type="Google" id="ProtNLM"/>
    </source>
</evidence>
<evidence type="ECO:0000313" key="5">
    <source>
        <dbReference type="Proteomes" id="UP000069205"/>
    </source>
</evidence>
<reference evidence="4 5" key="1">
    <citation type="journal article" date="2015" name="Proc. Natl. Acad. Sci. U.S.A.">
        <title>Expanded metabolic versatility of ubiquitous nitrite-oxidizing bacteria from the genus Nitrospira.</title>
        <authorList>
            <person name="Koch H."/>
            <person name="Lucker S."/>
            <person name="Albertsen M."/>
            <person name="Kitzinger K."/>
            <person name="Herbold C."/>
            <person name="Spieck E."/>
            <person name="Nielsen P.H."/>
            <person name="Wagner M."/>
            <person name="Daims H."/>
        </authorList>
    </citation>
    <scope>NUCLEOTIDE SEQUENCE [LARGE SCALE GENOMIC DNA]</scope>
    <source>
        <strain evidence="4 5">NSP M-1</strain>
    </source>
</reference>
<feature type="region of interest" description="Disordered" evidence="1">
    <location>
        <begin position="82"/>
        <end position="104"/>
    </location>
</feature>
<dbReference type="Pfam" id="PF21476">
    <property type="entry name" value="PF0610-like_N"/>
    <property type="match status" value="1"/>
</dbReference>
<name>A0A0K2GK19_NITMO</name>
<accession>A0A0K2GK19</accession>
<dbReference type="InterPro" id="IPR049159">
    <property type="entry name" value="PF0610-like_wHTH_N"/>
</dbReference>
<feature type="domain" description="PF0610-like rubredoxin-like zinc beta-ribbon C-terminal" evidence="3">
    <location>
        <begin position="63"/>
        <end position="100"/>
    </location>
</feature>
<dbReference type="Pfam" id="PF23470">
    <property type="entry name" value="Zn_ribbon_PF0610"/>
    <property type="match status" value="1"/>
</dbReference>
<sequence>MALVSFIERTPRQRLIELLTGTRLASHQLAQMLGIPERHVEDHLIHVAKTLARDPARRFVLEPSSCPDCGYVFRDRRKLTRPSRCPRCKGEQITSPRYGIDPSP</sequence>
<dbReference type="OrthoDB" id="9800355at2"/>
<dbReference type="PATRIC" id="fig|42253.5.peg.4769"/>
<protein>
    <recommendedName>
        <fullName evidence="6">Transcriptional regulator</fullName>
    </recommendedName>
</protein>
<dbReference type="EMBL" id="CP011801">
    <property type="protein sequence ID" value="ALA61204.1"/>
    <property type="molecule type" value="Genomic_DNA"/>
</dbReference>
<dbReference type="Proteomes" id="UP000069205">
    <property type="component" value="Chromosome"/>
</dbReference>
<evidence type="ECO:0000313" key="4">
    <source>
        <dbReference type="EMBL" id="ALA61204.1"/>
    </source>
</evidence>
<feature type="domain" description="PF0610-like winged HTH N-terminal" evidence="2">
    <location>
        <begin position="10"/>
        <end position="54"/>
    </location>
</feature>
<keyword evidence="5" id="KW-1185">Reference proteome</keyword>
<dbReference type="InterPro" id="IPR036390">
    <property type="entry name" value="WH_DNA-bd_sf"/>
</dbReference>
<gene>
    <name evidence="4" type="ORF">NITMOv2_4836</name>
</gene>
<evidence type="ECO:0000259" key="2">
    <source>
        <dbReference type="Pfam" id="PF21476"/>
    </source>
</evidence>
<dbReference type="InterPro" id="IPR038767">
    <property type="entry name" value="PF0610-like"/>
</dbReference>
<dbReference type="KEGG" id="nmv:NITMOv2_4836"/>
<dbReference type="STRING" id="42253.NITMOv2_4836"/>
<dbReference type="AlphaFoldDB" id="A0A0K2GK19"/>
<evidence type="ECO:0000259" key="3">
    <source>
        <dbReference type="Pfam" id="PF23470"/>
    </source>
</evidence>
<proteinExistence type="predicted"/>
<dbReference type="SUPFAM" id="SSF46785">
    <property type="entry name" value="Winged helix' DNA-binding domain"/>
    <property type="match status" value="1"/>
</dbReference>
<evidence type="ECO:0000256" key="1">
    <source>
        <dbReference type="SAM" id="MobiDB-lite"/>
    </source>
</evidence>
<dbReference type="PANTHER" id="PTHR40663:SF2">
    <property type="entry name" value="TRANSCRIPTIONAL REGULATOR"/>
    <property type="match status" value="1"/>
</dbReference>
<dbReference type="PANTHER" id="PTHR40663">
    <property type="match status" value="1"/>
</dbReference>
<organism evidence="4 5">
    <name type="scientific">Nitrospira moscoviensis</name>
    <dbReference type="NCBI Taxonomy" id="42253"/>
    <lineage>
        <taxon>Bacteria</taxon>
        <taxon>Pseudomonadati</taxon>
        <taxon>Nitrospirota</taxon>
        <taxon>Nitrospiria</taxon>
        <taxon>Nitrospirales</taxon>
        <taxon>Nitrospiraceae</taxon>
        <taxon>Nitrospira</taxon>
    </lineage>
</organism>
<dbReference type="InterPro" id="IPR057022">
    <property type="entry name" value="PF0610-like_Zn_ribbon_C"/>
</dbReference>